<dbReference type="InterPro" id="IPR044641">
    <property type="entry name" value="Lsm7/SmG-like"/>
</dbReference>
<proteinExistence type="inferred from homology"/>
<dbReference type="GO" id="GO:1990726">
    <property type="term" value="C:Lsm1-7-Pat1 complex"/>
    <property type="evidence" value="ECO:0007669"/>
    <property type="project" value="TreeGrafter"/>
</dbReference>
<dbReference type="OrthoDB" id="274944at2759"/>
<evidence type="ECO:0000256" key="4">
    <source>
        <dbReference type="ARBA" id="ARBA00022728"/>
    </source>
</evidence>
<dbReference type="VEuPathDB" id="FungiDB:MGL_1018"/>
<feature type="region of interest" description="Disordered" evidence="9">
    <location>
        <begin position="1"/>
        <end position="39"/>
    </location>
</feature>
<dbReference type="PANTHER" id="PTHR10553">
    <property type="entry name" value="SMALL NUCLEAR RIBONUCLEOPROTEIN"/>
    <property type="match status" value="1"/>
</dbReference>
<dbReference type="GO" id="GO:0005689">
    <property type="term" value="C:U12-type spliceosomal complex"/>
    <property type="evidence" value="ECO:0007669"/>
    <property type="project" value="TreeGrafter"/>
</dbReference>
<dbReference type="GO" id="GO:0003723">
    <property type="term" value="F:RNA binding"/>
    <property type="evidence" value="ECO:0007669"/>
    <property type="project" value="UniProtKB-KW"/>
</dbReference>
<keyword evidence="7" id="KW-0539">Nucleus</keyword>
<evidence type="ECO:0000256" key="8">
    <source>
        <dbReference type="ARBA" id="ARBA00023274"/>
    </source>
</evidence>
<dbReference type="GO" id="GO:0000956">
    <property type="term" value="P:nuclear-transcribed mRNA catabolic process"/>
    <property type="evidence" value="ECO:0007669"/>
    <property type="project" value="InterPro"/>
</dbReference>
<evidence type="ECO:0000313" key="12">
    <source>
        <dbReference type="Proteomes" id="UP000008837"/>
    </source>
</evidence>
<organism evidence="11 12">
    <name type="scientific">Malassezia globosa (strain ATCC MYA-4612 / CBS 7966)</name>
    <name type="common">Dandruff-associated fungus</name>
    <dbReference type="NCBI Taxonomy" id="425265"/>
    <lineage>
        <taxon>Eukaryota</taxon>
        <taxon>Fungi</taxon>
        <taxon>Dikarya</taxon>
        <taxon>Basidiomycota</taxon>
        <taxon>Ustilaginomycotina</taxon>
        <taxon>Malasseziomycetes</taxon>
        <taxon>Malasseziales</taxon>
        <taxon>Malasseziaceae</taxon>
        <taxon>Malassezia</taxon>
    </lineage>
</organism>
<evidence type="ECO:0000259" key="10">
    <source>
        <dbReference type="PROSITE" id="PS52002"/>
    </source>
</evidence>
<dbReference type="EMBL" id="AAYY01000003">
    <property type="protein sequence ID" value="EDP44536.1"/>
    <property type="molecule type" value="Genomic_DNA"/>
</dbReference>
<dbReference type="CDD" id="cd01729">
    <property type="entry name" value="LSm7"/>
    <property type="match status" value="1"/>
</dbReference>
<comment type="caution">
    <text evidence="11">The sequence shown here is derived from an EMBL/GenBank/DDBJ whole genome shotgun (WGS) entry which is preliminary data.</text>
</comment>
<dbReference type="FunCoup" id="A8PW36">
    <property type="interactions" value="371"/>
</dbReference>
<dbReference type="STRING" id="425265.A8PW36"/>
<comment type="similarity">
    <text evidence="2">Belongs to the snRNP Sm proteins family.</text>
</comment>
<dbReference type="AlphaFoldDB" id="A8PW36"/>
<dbReference type="OMA" id="PFVQQEE"/>
<evidence type="ECO:0000256" key="2">
    <source>
        <dbReference type="ARBA" id="ARBA00006850"/>
    </source>
</evidence>
<dbReference type="GO" id="GO:0097526">
    <property type="term" value="C:spliceosomal tri-snRNP complex"/>
    <property type="evidence" value="ECO:0007669"/>
    <property type="project" value="TreeGrafter"/>
</dbReference>
<evidence type="ECO:0000256" key="7">
    <source>
        <dbReference type="ARBA" id="ARBA00023242"/>
    </source>
</evidence>
<keyword evidence="5" id="KW-0694">RNA-binding</keyword>
<keyword evidence="8" id="KW-0687">Ribonucleoprotein</keyword>
<keyword evidence="6" id="KW-0508">mRNA splicing</keyword>
<dbReference type="InterPro" id="IPR047575">
    <property type="entry name" value="Sm"/>
</dbReference>
<dbReference type="InterPro" id="IPR001163">
    <property type="entry name" value="Sm_dom_euk/arc"/>
</dbReference>
<dbReference type="GO" id="GO:0071004">
    <property type="term" value="C:U2-type prespliceosome"/>
    <property type="evidence" value="ECO:0007669"/>
    <property type="project" value="TreeGrafter"/>
</dbReference>
<keyword evidence="4" id="KW-0747">Spliceosome</keyword>
<evidence type="ECO:0000256" key="5">
    <source>
        <dbReference type="ARBA" id="ARBA00022884"/>
    </source>
</evidence>
<dbReference type="GO" id="GO:0000398">
    <property type="term" value="P:mRNA splicing, via spliceosome"/>
    <property type="evidence" value="ECO:0007669"/>
    <property type="project" value="InterPro"/>
</dbReference>
<evidence type="ECO:0000313" key="11">
    <source>
        <dbReference type="EMBL" id="EDP44536.1"/>
    </source>
</evidence>
<keyword evidence="3" id="KW-0507">mRNA processing</keyword>
<dbReference type="InterPro" id="IPR010920">
    <property type="entry name" value="LSM_dom_sf"/>
</dbReference>
<evidence type="ECO:0000256" key="1">
    <source>
        <dbReference type="ARBA" id="ARBA00004123"/>
    </source>
</evidence>
<dbReference type="GO" id="GO:0005688">
    <property type="term" value="C:U6 snRNP"/>
    <property type="evidence" value="ECO:0007669"/>
    <property type="project" value="TreeGrafter"/>
</dbReference>
<evidence type="ECO:0000256" key="6">
    <source>
        <dbReference type="ARBA" id="ARBA00023187"/>
    </source>
</evidence>
<feature type="domain" description="Sm" evidence="10">
    <location>
        <begin position="40"/>
        <end position="119"/>
    </location>
</feature>
<protein>
    <recommendedName>
        <fullName evidence="10">Sm domain-containing protein</fullName>
    </recommendedName>
</protein>
<name>A8PW36_MALGO</name>
<dbReference type="GeneID" id="5856055"/>
<dbReference type="Proteomes" id="UP000008837">
    <property type="component" value="Unassembled WGS sequence"/>
</dbReference>
<feature type="compositionally biased region" description="Gly residues" evidence="9">
    <location>
        <begin position="1"/>
        <end position="18"/>
    </location>
</feature>
<dbReference type="PANTHER" id="PTHR10553:SF5">
    <property type="entry name" value="U6 SNRNA-ASSOCIATED SM-LIKE PROTEIN LSM7"/>
    <property type="match status" value="1"/>
</dbReference>
<evidence type="ECO:0000256" key="3">
    <source>
        <dbReference type="ARBA" id="ARBA00022664"/>
    </source>
</evidence>
<accession>A8PW36</accession>
<reference evidence="11 12" key="1">
    <citation type="journal article" date="2007" name="Proc. Natl. Acad. Sci. U.S.A.">
        <title>Dandruff-associated Malassezia genomes reveal convergent and divergent virulence traits shared with plant and human fungal pathogens.</title>
        <authorList>
            <person name="Xu J."/>
            <person name="Saunders C.W."/>
            <person name="Hu P."/>
            <person name="Grant R.A."/>
            <person name="Boekhout T."/>
            <person name="Kuramae E.E."/>
            <person name="Kronstad J.W."/>
            <person name="Deangelis Y.M."/>
            <person name="Reeder N.L."/>
            <person name="Johnstone K.R."/>
            <person name="Leland M."/>
            <person name="Fieno A.M."/>
            <person name="Begley W.M."/>
            <person name="Sun Y."/>
            <person name="Lacey M.P."/>
            <person name="Chaudhary T."/>
            <person name="Keough T."/>
            <person name="Chu L."/>
            <person name="Sears R."/>
            <person name="Yuan B."/>
            <person name="Dawson T.L.Jr."/>
        </authorList>
    </citation>
    <scope>NUCLEOTIDE SEQUENCE [LARGE SCALE GENOMIC DNA]</scope>
    <source>
        <strain evidence="12">ATCC MYA-4612 / CBS 7966</strain>
    </source>
</reference>
<gene>
    <name evidence="11" type="ORF">MGL_1018</name>
</gene>
<dbReference type="PIRSF" id="PIRSF037188">
    <property type="entry name" value="U6_snRNA_Lsm7"/>
    <property type="match status" value="1"/>
</dbReference>
<dbReference type="GO" id="GO:0071013">
    <property type="term" value="C:catalytic step 2 spliceosome"/>
    <property type="evidence" value="ECO:0007669"/>
    <property type="project" value="TreeGrafter"/>
</dbReference>
<dbReference type="PROSITE" id="PS52002">
    <property type="entry name" value="SM"/>
    <property type="match status" value="1"/>
</dbReference>
<dbReference type="Gene3D" id="2.30.30.100">
    <property type="match status" value="1"/>
</dbReference>
<sequence>MTDRGYGGRGGGGRGSGRGDYSVRGGHGHGGAPQEKPKKEAILNLAKYVDKEIRVKFMGGREVVGTLKGYDQLMTLVMDDVEEIKHDPSNGNTTGERRTLGLAVLRGTNLTLISPVDGFDIIENPFVQAE</sequence>
<dbReference type="KEGG" id="mgl:MGL_1018"/>
<dbReference type="SMART" id="SM00651">
    <property type="entry name" value="Sm"/>
    <property type="match status" value="1"/>
</dbReference>
<dbReference type="InParanoid" id="A8PW36"/>
<keyword evidence="12" id="KW-1185">Reference proteome</keyword>
<dbReference type="RefSeq" id="XP_001731750.1">
    <property type="nucleotide sequence ID" value="XM_001731698.1"/>
</dbReference>
<evidence type="ECO:0000256" key="9">
    <source>
        <dbReference type="SAM" id="MobiDB-lite"/>
    </source>
</evidence>
<dbReference type="Pfam" id="PF01423">
    <property type="entry name" value="LSM"/>
    <property type="match status" value="1"/>
</dbReference>
<dbReference type="SUPFAM" id="SSF50182">
    <property type="entry name" value="Sm-like ribonucleoproteins"/>
    <property type="match status" value="1"/>
</dbReference>
<comment type="subcellular location">
    <subcellularLocation>
        <location evidence="1">Nucleus</location>
    </subcellularLocation>
</comment>
<dbReference type="InterPro" id="IPR017132">
    <property type="entry name" value="Lsm7"/>
</dbReference>